<organism evidence="1 2">
    <name type="scientific">Celerinatantimonas diazotrophica</name>
    <dbReference type="NCBI Taxonomy" id="412034"/>
    <lineage>
        <taxon>Bacteria</taxon>
        <taxon>Pseudomonadati</taxon>
        <taxon>Pseudomonadota</taxon>
        <taxon>Gammaproteobacteria</taxon>
        <taxon>Celerinatantimonadaceae</taxon>
        <taxon>Celerinatantimonas</taxon>
    </lineage>
</organism>
<evidence type="ECO:0000313" key="2">
    <source>
        <dbReference type="Proteomes" id="UP000295565"/>
    </source>
</evidence>
<dbReference type="Gene3D" id="1.10.1580.20">
    <property type="entry name" value="Protein of unknown function DUF1040"/>
    <property type="match status" value="1"/>
</dbReference>
<dbReference type="InterPro" id="IPR038134">
    <property type="entry name" value="YihD_sf"/>
</dbReference>
<dbReference type="AlphaFoldDB" id="A0A4R1K9P0"/>
<dbReference type="EMBL" id="SMGD01000006">
    <property type="protein sequence ID" value="TCK61074.1"/>
    <property type="molecule type" value="Genomic_DNA"/>
</dbReference>
<evidence type="ECO:0000313" key="1">
    <source>
        <dbReference type="EMBL" id="TCK61074.1"/>
    </source>
</evidence>
<protein>
    <recommendedName>
        <fullName evidence="3">DUF1040 family protein</fullName>
    </recommendedName>
</protein>
<comment type="caution">
    <text evidence="1">The sequence shown here is derived from an EMBL/GenBank/DDBJ whole genome shotgun (WGS) entry which is preliminary data.</text>
</comment>
<sequence length="88" mass="10031">MQCHRIEELIELLTPVWLQHQELNLTEMLALLAKEAGFTGTLEELSDDTLIYQLKMKETGEGKAIPGLQKDYEEDFKSAILKARGIIK</sequence>
<keyword evidence="2" id="KW-1185">Reference proteome</keyword>
<proteinExistence type="predicted"/>
<gene>
    <name evidence="1" type="ORF">EV690_0515</name>
</gene>
<reference evidence="1 2" key="1">
    <citation type="submission" date="2019-03" db="EMBL/GenBank/DDBJ databases">
        <title>Genomic Encyclopedia of Type Strains, Phase IV (KMG-IV): sequencing the most valuable type-strain genomes for metagenomic binning, comparative biology and taxonomic classification.</title>
        <authorList>
            <person name="Goeker M."/>
        </authorList>
    </citation>
    <scope>NUCLEOTIDE SEQUENCE [LARGE SCALE GENOMIC DNA]</scope>
    <source>
        <strain evidence="1 2">DSM 18577</strain>
    </source>
</reference>
<dbReference type="Proteomes" id="UP000295565">
    <property type="component" value="Unassembled WGS sequence"/>
</dbReference>
<accession>A0A4R1K9P0</accession>
<dbReference type="Pfam" id="PF06288">
    <property type="entry name" value="DUF1040"/>
    <property type="match status" value="1"/>
</dbReference>
<dbReference type="RefSeq" id="WP_131911420.1">
    <property type="nucleotide sequence ID" value="NZ_OU594967.1"/>
</dbReference>
<evidence type="ECO:0008006" key="3">
    <source>
        <dbReference type="Google" id="ProtNLM"/>
    </source>
</evidence>
<dbReference type="OrthoDB" id="6197074at2"/>
<dbReference type="InterPro" id="IPR009383">
    <property type="entry name" value="DUF1040"/>
</dbReference>
<name>A0A4R1K9P0_9GAMM</name>